<comment type="caution">
    <text evidence="1">The sequence shown here is derived from an EMBL/GenBank/DDBJ whole genome shotgun (WGS) entry which is preliminary data.</text>
</comment>
<accession>A0A832WBR5</accession>
<gene>
    <name evidence="1" type="ORF">HA338_16215</name>
</gene>
<name>A0A832WBR5_9EURY</name>
<dbReference type="AlphaFoldDB" id="A0A832WBR5"/>
<dbReference type="EMBL" id="DUJU01000184">
    <property type="protein sequence ID" value="HIH95495.1"/>
    <property type="molecule type" value="Genomic_DNA"/>
</dbReference>
<organism evidence="1 2">
    <name type="scientific">Methanosarcina acetivorans</name>
    <dbReference type="NCBI Taxonomy" id="2214"/>
    <lineage>
        <taxon>Archaea</taxon>
        <taxon>Methanobacteriati</taxon>
        <taxon>Methanobacteriota</taxon>
        <taxon>Stenosarchaea group</taxon>
        <taxon>Methanomicrobia</taxon>
        <taxon>Methanosarcinales</taxon>
        <taxon>Methanosarcinaceae</taxon>
        <taxon>Methanosarcina</taxon>
    </lineage>
</organism>
<protein>
    <submittedName>
        <fullName evidence="1">Uncharacterized protein</fullName>
    </submittedName>
</protein>
<evidence type="ECO:0000313" key="1">
    <source>
        <dbReference type="EMBL" id="HIH95495.1"/>
    </source>
</evidence>
<evidence type="ECO:0000313" key="2">
    <source>
        <dbReference type="Proteomes" id="UP000600774"/>
    </source>
</evidence>
<sequence>MNIRSKYAVYIFPLLLILFFVGTASALPTVAHDRVQGEMYVASTANWDSHYSTNSFDVPNGTVVFARYYVGVWASGTPSSISATFNGHAFETNPSYYISGMGVTWIP</sequence>
<reference evidence="1" key="1">
    <citation type="journal article" date="2020" name="bioRxiv">
        <title>A rank-normalized archaeal taxonomy based on genome phylogeny resolves widespread incomplete and uneven classifications.</title>
        <authorList>
            <person name="Rinke C."/>
            <person name="Chuvochina M."/>
            <person name="Mussig A.J."/>
            <person name="Chaumeil P.-A."/>
            <person name="Waite D.W."/>
            <person name="Whitman W.B."/>
            <person name="Parks D.H."/>
            <person name="Hugenholtz P."/>
        </authorList>
    </citation>
    <scope>NUCLEOTIDE SEQUENCE</scope>
    <source>
        <strain evidence="1">UBA8876</strain>
    </source>
</reference>
<feature type="non-terminal residue" evidence="1">
    <location>
        <position position="107"/>
    </location>
</feature>
<dbReference type="Proteomes" id="UP000600774">
    <property type="component" value="Unassembled WGS sequence"/>
</dbReference>
<proteinExistence type="predicted"/>